<dbReference type="GO" id="GO:0005524">
    <property type="term" value="F:ATP binding"/>
    <property type="evidence" value="ECO:0007669"/>
    <property type="project" value="UniProtKB-UniRule"/>
</dbReference>
<feature type="binding site" evidence="15">
    <location>
        <position position="298"/>
    </location>
    <ligand>
        <name>ATP</name>
        <dbReference type="ChEBI" id="CHEBI:30616"/>
    </ligand>
</feature>
<evidence type="ECO:0000256" key="6">
    <source>
        <dbReference type="ARBA" id="ARBA00022741"/>
    </source>
</evidence>
<feature type="binding site" evidence="16">
    <location>
        <position position="858"/>
    </location>
    <ligand>
        <name>Mg(2+)</name>
        <dbReference type="ChEBI" id="CHEBI:18420"/>
    </ligand>
</feature>
<evidence type="ECO:0000313" key="22">
    <source>
        <dbReference type="Proteomes" id="UP000186594"/>
    </source>
</evidence>
<dbReference type="GO" id="GO:0090555">
    <property type="term" value="F:phosphatidylethanolamine flippase activity"/>
    <property type="evidence" value="ECO:0007669"/>
    <property type="project" value="EnsemblFungi"/>
</dbReference>
<sequence>MAREGCDDYRRHKQDQEENNKHTKVFRPKTHWLITKWKDIRVGDIIQLEQNDWVPADIILLHSTGEDGSAHVETAALDGETNLKSKVALQTVSEQCRSDDNLALFRAVLYSEQPNQDLYNFQGNITALSQTFSLTNHHIIYRGSVLRNVESAIGFVVFCGEESKIRMNSKKFVRTKAPSLQARVNKVVIIVVIFVIALAIFCTSAYQFWHSSTENDSWYLEGGRISFMPIAASFVILFNTLIPLSLYVSMEIIKLCQKFLLEQDIDMYHAESDTPAEARTATLNEELGQVSFIFSDKTGTLTDNIMVFRKLSIAGYAWLHELDIQREAEAGAGKLFLHHKHRKVKGKKHLLRSASLSANTALEMESYNPPTESKSVDFLRSNLQRAGSTASQWKSSADPMKVQPCYTTLDLLHYIQTHPHKLYARRARFFLLALALCHTCLPKREDNGECTYQAASPDEVALVTAAKELGYINIDRSVNTVTIKSFPNGPDKPVIEIYSILDVIEFSSARKRMSIILRFPDGRICIFCKGADSIMTARLRLTDLAREKSQTVHQQTIYRKSIAAERAMARNSVSAARPSLNIARPSVSTNPFNSARTLDTWLRQRNLEGQEHGDIYPPPSVHMSPTVTSIVNIDIEDSIVREDSLVLQRTYQHIQDFATEGLRTLLYGHRLLKEQEYNSWRRLYHEATTSLVDRQEKIEHAAEIIERDFELGGATAIEDKLQAGVPEAIDKLRRAGIKLWMLTGDKRETAINIGHSCRMIKEYSTLVILDLASVDMVGRMAQAVFDICDGRNAHTVVVIDGFTLASIEDDETLLTLFMDLAIKADSVICCRASPSQKASMVSGVRKRVKKSVILAIGDGANDIAMIQEAHVGIGITGKEGLQAARCSDYSIAQFRFLVKLLLVHGRWNYVRLSKYTLGTFYKELEFYLTQAIFQYFCGFTGTSLYEQWSLSMFNTLFTSLPVFVIGIFLKDLSATTLIAVPELYTKGNQNKAFNTRIYFGWMLVAALQAFALFFIPYKTYGSSSAHSGHIQLYTLGNLTYTCAVVIICFKLLYIEMHNLTFIVYLSSFLTVSGWFLWNIILSFTYSNNIVYNVRSNLTMGFGRHLPFWLTVFCTLAACIFFDVALITIRGILFPTDTDIFQELERDPITKARLELDAATELQASWLQESLLQLPVALKSKKLKFKGSSQDSAASGLTLTRNSPDIGSSM</sequence>
<dbReference type="GO" id="GO:0006892">
    <property type="term" value="P:post-Golgi vesicle-mediated transport"/>
    <property type="evidence" value="ECO:0007669"/>
    <property type="project" value="TreeGrafter"/>
</dbReference>
<evidence type="ECO:0000313" key="21">
    <source>
        <dbReference type="EMBL" id="OLL25155.1"/>
    </source>
</evidence>
<evidence type="ECO:0000256" key="13">
    <source>
        <dbReference type="ARBA" id="ARBA00049128"/>
    </source>
</evidence>
<gene>
    <name evidence="21" type="ORF">NEOLI_000609</name>
</gene>
<keyword evidence="9 17" id="KW-1278">Translocase</keyword>
<comment type="caution">
    <text evidence="21">The sequence shown here is derived from an EMBL/GenBank/DDBJ whole genome shotgun (WGS) entry which is preliminary data.</text>
</comment>
<dbReference type="InterPro" id="IPR023299">
    <property type="entry name" value="ATPase_P-typ_cyto_dom_N"/>
</dbReference>
<dbReference type="SUPFAM" id="SSF81653">
    <property type="entry name" value="Calcium ATPase, transduction domain A"/>
    <property type="match status" value="1"/>
</dbReference>
<dbReference type="EMBL" id="LXFE01000491">
    <property type="protein sequence ID" value="OLL25155.1"/>
    <property type="molecule type" value="Genomic_DNA"/>
</dbReference>
<dbReference type="FunFam" id="3.40.50.1000:FF:000172">
    <property type="entry name" value="Phospholipid-transporting ATPase"/>
    <property type="match status" value="1"/>
</dbReference>
<feature type="binding site" evidence="15">
    <location>
        <position position="745"/>
    </location>
    <ligand>
        <name>ATP</name>
        <dbReference type="ChEBI" id="CHEBI:30616"/>
    </ligand>
</feature>
<feature type="domain" description="P-type ATPase C-terminal" evidence="20">
    <location>
        <begin position="884"/>
        <end position="1135"/>
    </location>
</feature>
<dbReference type="NCBIfam" id="TIGR01652">
    <property type="entry name" value="ATPase-Plipid"/>
    <property type="match status" value="2"/>
</dbReference>
<dbReference type="InterPro" id="IPR023298">
    <property type="entry name" value="ATPase_P-typ_TM_dom_sf"/>
</dbReference>
<protein>
    <recommendedName>
        <fullName evidence="17">Phospholipid-transporting ATPase</fullName>
        <ecNumber evidence="17">7.6.2.1</ecNumber>
    </recommendedName>
</protein>
<dbReference type="GO" id="GO:0032456">
    <property type="term" value="P:endocytic recycling"/>
    <property type="evidence" value="ECO:0007669"/>
    <property type="project" value="TreeGrafter"/>
</dbReference>
<dbReference type="SFLD" id="SFLDF00027">
    <property type="entry name" value="p-type_atpase"/>
    <property type="match status" value="1"/>
</dbReference>
<evidence type="ECO:0000259" key="20">
    <source>
        <dbReference type="Pfam" id="PF16212"/>
    </source>
</evidence>
<evidence type="ECO:0000256" key="10">
    <source>
        <dbReference type="ARBA" id="ARBA00022989"/>
    </source>
</evidence>
<evidence type="ECO:0000256" key="3">
    <source>
        <dbReference type="ARBA" id="ARBA00008109"/>
    </source>
</evidence>
<feature type="compositionally biased region" description="Basic and acidic residues" evidence="18">
    <location>
        <begin position="1"/>
        <end position="21"/>
    </location>
</feature>
<evidence type="ECO:0000256" key="9">
    <source>
        <dbReference type="ARBA" id="ARBA00022967"/>
    </source>
</evidence>
<dbReference type="InterPro" id="IPR001757">
    <property type="entry name" value="P_typ_ATPase"/>
</dbReference>
<feature type="binding site" evidence="15">
    <location>
        <position position="862"/>
    </location>
    <ligand>
        <name>ATP</name>
        <dbReference type="ChEBI" id="CHEBI:30616"/>
    </ligand>
</feature>
<feature type="binding site" evidence="15">
    <location>
        <position position="459"/>
    </location>
    <ligand>
        <name>ATP</name>
        <dbReference type="ChEBI" id="CHEBI:30616"/>
    </ligand>
</feature>
<dbReference type="GO" id="GO:0140346">
    <property type="term" value="F:phosphatidylserine flippase activity"/>
    <property type="evidence" value="ECO:0007669"/>
    <property type="project" value="EnsemblFungi"/>
</dbReference>
<dbReference type="GO" id="GO:0030140">
    <property type="term" value="C:trans-Golgi network transport vesicle"/>
    <property type="evidence" value="ECO:0007669"/>
    <property type="project" value="EnsemblFungi"/>
</dbReference>
<keyword evidence="6 15" id="KW-0547">Nucleotide-binding</keyword>
<comment type="catalytic activity">
    <reaction evidence="12 17">
        <text>ATP + H2O + phospholipidSide 1 = ADP + phosphate + phospholipidSide 2.</text>
        <dbReference type="EC" id="7.6.2.1"/>
    </reaction>
</comment>
<dbReference type="GO" id="GO:0016887">
    <property type="term" value="F:ATP hydrolysis activity"/>
    <property type="evidence" value="ECO:0007669"/>
    <property type="project" value="InterPro"/>
</dbReference>
<feature type="binding site" evidence="15">
    <location>
        <position position="297"/>
    </location>
    <ligand>
        <name>ATP</name>
        <dbReference type="ChEBI" id="CHEBI:30616"/>
    </ligand>
</feature>
<dbReference type="SUPFAM" id="SSF81660">
    <property type="entry name" value="Metal cation-transporting ATPase, ATP-binding domain N"/>
    <property type="match status" value="1"/>
</dbReference>
<feature type="transmembrane region" description="Helical" evidence="17">
    <location>
        <begin position="998"/>
        <end position="1017"/>
    </location>
</feature>
<dbReference type="InterPro" id="IPR032630">
    <property type="entry name" value="P_typ_ATPase_c"/>
</dbReference>
<dbReference type="InterPro" id="IPR044492">
    <property type="entry name" value="P_typ_ATPase_HD_dom"/>
</dbReference>
<feature type="binding site" evidence="16">
    <location>
        <position position="862"/>
    </location>
    <ligand>
        <name>Mg(2+)</name>
        <dbReference type="ChEBI" id="CHEBI:18420"/>
    </ligand>
</feature>
<feature type="binding site" evidence="15">
    <location>
        <position position="743"/>
    </location>
    <ligand>
        <name>ATP</name>
        <dbReference type="ChEBI" id="CHEBI:30616"/>
    </ligand>
</feature>
<dbReference type="PANTHER" id="PTHR24092">
    <property type="entry name" value="PROBABLE PHOSPHOLIPID-TRANSPORTING ATPASE"/>
    <property type="match status" value="1"/>
</dbReference>
<dbReference type="Gene3D" id="3.40.1110.10">
    <property type="entry name" value="Calcium-transporting ATPase, cytoplasmic domain N"/>
    <property type="match status" value="3"/>
</dbReference>
<dbReference type="Pfam" id="PF00702">
    <property type="entry name" value="Hydrolase"/>
    <property type="match status" value="1"/>
</dbReference>
<dbReference type="Gene3D" id="3.40.50.1000">
    <property type="entry name" value="HAD superfamily/HAD-like"/>
    <property type="match status" value="2"/>
</dbReference>
<dbReference type="InterPro" id="IPR006539">
    <property type="entry name" value="P-type_ATPase_IV"/>
</dbReference>
<dbReference type="Pfam" id="PF16212">
    <property type="entry name" value="PhoLip_ATPase_C"/>
    <property type="match status" value="1"/>
</dbReference>
<feature type="binding site" evidence="15">
    <location>
        <position position="529"/>
    </location>
    <ligand>
        <name>ATP</name>
        <dbReference type="ChEBI" id="CHEBI:30616"/>
    </ligand>
</feature>
<dbReference type="Gene3D" id="2.70.150.10">
    <property type="entry name" value="Calcium-transporting ATPase, cytoplasmic transduction domain A"/>
    <property type="match status" value="1"/>
</dbReference>
<comment type="similarity">
    <text evidence="3 17">Belongs to the cation transport ATPase (P-type) (TC 3.A.3) family. Type IV subfamily.</text>
</comment>
<evidence type="ECO:0000259" key="19">
    <source>
        <dbReference type="Pfam" id="PF00122"/>
    </source>
</evidence>
<feature type="transmembrane region" description="Helical" evidence="17">
    <location>
        <begin position="229"/>
        <end position="248"/>
    </location>
</feature>
<evidence type="ECO:0000256" key="8">
    <source>
        <dbReference type="ARBA" id="ARBA00022842"/>
    </source>
</evidence>
<feature type="transmembrane region" description="Helical" evidence="17">
    <location>
        <begin position="187"/>
        <end position="209"/>
    </location>
</feature>
<dbReference type="NCBIfam" id="TIGR01494">
    <property type="entry name" value="ATPase_P-type"/>
    <property type="match status" value="1"/>
</dbReference>
<feature type="binding site" evidence="15">
    <location>
        <position position="744"/>
    </location>
    <ligand>
        <name>ATP</name>
        <dbReference type="ChEBI" id="CHEBI:30616"/>
    </ligand>
</feature>
<dbReference type="InterPro" id="IPR036412">
    <property type="entry name" value="HAD-like_sf"/>
</dbReference>
<feature type="binding site" evidence="15">
    <location>
        <position position="296"/>
    </location>
    <ligand>
        <name>ATP</name>
        <dbReference type="ChEBI" id="CHEBI:30616"/>
    </ligand>
</feature>
<evidence type="ECO:0000256" key="14">
    <source>
        <dbReference type="PIRSR" id="PIRSR606539-1"/>
    </source>
</evidence>
<keyword evidence="11 17" id="KW-0472">Membrane</keyword>
<feature type="binding site" evidence="16">
    <location>
        <position position="296"/>
    </location>
    <ligand>
        <name>Mg(2+)</name>
        <dbReference type="ChEBI" id="CHEBI:18420"/>
    </ligand>
</feature>
<dbReference type="OMA" id="GWFLWNI"/>
<dbReference type="SUPFAM" id="SSF56784">
    <property type="entry name" value="HAD-like"/>
    <property type="match status" value="1"/>
</dbReference>
<dbReference type="InterPro" id="IPR023214">
    <property type="entry name" value="HAD_sf"/>
</dbReference>
<dbReference type="SFLD" id="SFLDS00003">
    <property type="entry name" value="Haloacid_Dehalogenase"/>
    <property type="match status" value="1"/>
</dbReference>
<dbReference type="InterPro" id="IPR008250">
    <property type="entry name" value="ATPase_P-typ_transduc_dom_A_sf"/>
</dbReference>
<accession>A0A1U7LR63</accession>
<organism evidence="21 22">
    <name type="scientific">Neolecta irregularis (strain DAH-3)</name>
    <dbReference type="NCBI Taxonomy" id="1198029"/>
    <lineage>
        <taxon>Eukaryota</taxon>
        <taxon>Fungi</taxon>
        <taxon>Dikarya</taxon>
        <taxon>Ascomycota</taxon>
        <taxon>Taphrinomycotina</taxon>
        <taxon>Neolectales</taxon>
        <taxon>Neolectaceae</taxon>
        <taxon>Neolecta</taxon>
    </lineage>
</organism>
<dbReference type="Proteomes" id="UP000186594">
    <property type="component" value="Unassembled WGS sequence"/>
</dbReference>
<feature type="binding site" evidence="15">
    <location>
        <position position="663"/>
    </location>
    <ligand>
        <name>ATP</name>
        <dbReference type="ChEBI" id="CHEBI:30616"/>
    </ligand>
</feature>
<feature type="region of interest" description="Disordered" evidence="18">
    <location>
        <begin position="1"/>
        <end position="23"/>
    </location>
</feature>
<evidence type="ECO:0000256" key="18">
    <source>
        <dbReference type="SAM" id="MobiDB-lite"/>
    </source>
</evidence>
<dbReference type="Pfam" id="PF00122">
    <property type="entry name" value="E1-E2_ATPase"/>
    <property type="match status" value="1"/>
</dbReference>
<dbReference type="OrthoDB" id="377733at2759"/>
<dbReference type="AlphaFoldDB" id="A0A1U7LR63"/>
<feature type="binding site" evidence="15">
    <location>
        <position position="837"/>
    </location>
    <ligand>
        <name>ATP</name>
        <dbReference type="ChEBI" id="CHEBI:30616"/>
    </ligand>
</feature>
<dbReference type="Pfam" id="PF13246">
    <property type="entry name" value="Cation_ATPase"/>
    <property type="match status" value="1"/>
</dbReference>
<evidence type="ECO:0000256" key="17">
    <source>
        <dbReference type="RuleBase" id="RU362033"/>
    </source>
</evidence>
<keyword evidence="7 15" id="KW-0067">ATP-binding</keyword>
<comment type="subcellular location">
    <subcellularLocation>
        <location evidence="2">Endomembrane system</location>
    </subcellularLocation>
    <subcellularLocation>
        <location evidence="1 17">Membrane</location>
        <topology evidence="1 17">Multi-pass membrane protein</topology>
    </subcellularLocation>
</comment>
<feature type="active site" description="4-aspartylphosphate intermediate" evidence="14">
    <location>
        <position position="296"/>
    </location>
</feature>
<keyword evidence="4 17" id="KW-0812">Transmembrane</keyword>
<feature type="binding site" evidence="15">
    <location>
        <position position="506"/>
    </location>
    <ligand>
        <name>ATP</name>
        <dbReference type="ChEBI" id="CHEBI:30616"/>
    </ligand>
</feature>
<comment type="catalytic activity">
    <reaction evidence="13">
        <text>a 1,2-diacyl-sn-glycero-3-phosphoethanolamine(out) + ATP + H2O = a 1,2-diacyl-sn-glycero-3-phosphoethanolamine(in) + ADP + phosphate + H(+)</text>
        <dbReference type="Rhea" id="RHEA:66132"/>
        <dbReference type="ChEBI" id="CHEBI:15377"/>
        <dbReference type="ChEBI" id="CHEBI:15378"/>
        <dbReference type="ChEBI" id="CHEBI:30616"/>
        <dbReference type="ChEBI" id="CHEBI:43474"/>
        <dbReference type="ChEBI" id="CHEBI:64612"/>
        <dbReference type="ChEBI" id="CHEBI:456216"/>
    </reaction>
    <physiologicalReaction direction="left-to-right" evidence="13">
        <dbReference type="Rhea" id="RHEA:66133"/>
    </physiologicalReaction>
</comment>
<dbReference type="GO" id="GO:0005802">
    <property type="term" value="C:trans-Golgi network"/>
    <property type="evidence" value="ECO:0007669"/>
    <property type="project" value="EnsemblFungi"/>
</dbReference>
<keyword evidence="5 16" id="KW-0479">Metal-binding</keyword>
<reference evidence="21 22" key="1">
    <citation type="submission" date="2016-04" db="EMBL/GenBank/DDBJ databases">
        <title>Evolutionary innovation and constraint leading to complex multicellularity in the Ascomycota.</title>
        <authorList>
            <person name="Cisse O."/>
            <person name="Nguyen A."/>
            <person name="Hewitt D.A."/>
            <person name="Jedd G."/>
            <person name="Stajich J.E."/>
        </authorList>
    </citation>
    <scope>NUCLEOTIDE SEQUENCE [LARGE SCALE GENOMIC DNA]</scope>
    <source>
        <strain evidence="21 22">DAH-3</strain>
    </source>
</reference>
<name>A0A1U7LR63_NEOID</name>
<dbReference type="PROSITE" id="PS00154">
    <property type="entry name" value="ATPASE_E1_E2"/>
    <property type="match status" value="1"/>
</dbReference>
<dbReference type="InterPro" id="IPR018303">
    <property type="entry name" value="ATPase_P-typ_P_site"/>
</dbReference>
<dbReference type="PANTHER" id="PTHR24092:SF174">
    <property type="entry name" value="PHOSPHOLIPID-TRANSPORTING ATPASE DNF3-RELATED"/>
    <property type="match status" value="1"/>
</dbReference>
<feature type="binding site" evidence="15">
    <location>
        <position position="831"/>
    </location>
    <ligand>
        <name>ATP</name>
        <dbReference type="ChEBI" id="CHEBI:30616"/>
    </ligand>
</feature>
<dbReference type="SFLD" id="SFLDG00002">
    <property type="entry name" value="C1.7:_P-type_atpase_like"/>
    <property type="match status" value="1"/>
</dbReference>
<dbReference type="GO" id="GO:0000287">
    <property type="term" value="F:magnesium ion binding"/>
    <property type="evidence" value="ECO:0007669"/>
    <property type="project" value="UniProtKB-UniRule"/>
</dbReference>
<dbReference type="GO" id="GO:0070867">
    <property type="term" value="C:mating projection tip membrane"/>
    <property type="evidence" value="ECO:0007669"/>
    <property type="project" value="EnsemblFungi"/>
</dbReference>
<dbReference type="GO" id="GO:0007124">
    <property type="term" value="P:pseudohyphal growth"/>
    <property type="evidence" value="ECO:0007669"/>
    <property type="project" value="EnsemblFungi"/>
</dbReference>
<feature type="binding site" evidence="15">
    <location>
        <position position="861"/>
    </location>
    <ligand>
        <name>ATP</name>
        <dbReference type="ChEBI" id="CHEBI:30616"/>
    </ligand>
</feature>
<dbReference type="InterPro" id="IPR059000">
    <property type="entry name" value="ATPase_P-type_domA"/>
</dbReference>
<proteinExistence type="inferred from homology"/>
<keyword evidence="8 16" id="KW-0460">Magnesium</keyword>
<evidence type="ECO:0000256" key="4">
    <source>
        <dbReference type="ARBA" id="ARBA00022692"/>
    </source>
</evidence>
<dbReference type="GO" id="GO:1990531">
    <property type="term" value="C:phospholipid-translocating ATPase complex"/>
    <property type="evidence" value="ECO:0007669"/>
    <property type="project" value="EnsemblFungi"/>
</dbReference>
<feature type="domain" description="P-type ATPase A" evidence="19">
    <location>
        <begin position="31"/>
        <end position="148"/>
    </location>
</feature>
<feature type="region of interest" description="Disordered" evidence="18">
    <location>
        <begin position="1189"/>
        <end position="1209"/>
    </location>
</feature>
<evidence type="ECO:0000256" key="7">
    <source>
        <dbReference type="ARBA" id="ARBA00022840"/>
    </source>
</evidence>
<dbReference type="EC" id="7.6.2.1" evidence="17"/>
<evidence type="ECO:0000256" key="15">
    <source>
        <dbReference type="PIRSR" id="PIRSR606539-2"/>
    </source>
</evidence>
<dbReference type="STRING" id="1198029.A0A1U7LR63"/>
<comment type="cofactor">
    <cofactor evidence="16">
        <name>Mg(2+)</name>
        <dbReference type="ChEBI" id="CHEBI:18420"/>
    </cofactor>
</comment>
<dbReference type="PRINTS" id="PR00119">
    <property type="entry name" value="CATATPASE"/>
</dbReference>
<dbReference type="GO" id="GO:0140345">
    <property type="term" value="F:phosphatidylcholine flippase activity"/>
    <property type="evidence" value="ECO:0007669"/>
    <property type="project" value="EnsemblFungi"/>
</dbReference>
<evidence type="ECO:0000256" key="5">
    <source>
        <dbReference type="ARBA" id="ARBA00022723"/>
    </source>
</evidence>
<feature type="transmembrane region" description="Helical" evidence="17">
    <location>
        <begin position="1105"/>
        <end position="1128"/>
    </location>
</feature>
<evidence type="ECO:0000256" key="1">
    <source>
        <dbReference type="ARBA" id="ARBA00004141"/>
    </source>
</evidence>
<feature type="transmembrane region" description="Helical" evidence="17">
    <location>
        <begin position="1061"/>
        <end position="1085"/>
    </location>
</feature>
<feature type="transmembrane region" description="Helical" evidence="17">
    <location>
        <begin position="1037"/>
        <end position="1054"/>
    </location>
</feature>
<evidence type="ECO:0000256" key="2">
    <source>
        <dbReference type="ARBA" id="ARBA00004308"/>
    </source>
</evidence>
<feature type="binding site" evidence="16">
    <location>
        <position position="298"/>
    </location>
    <ligand>
        <name>Mg(2+)</name>
        <dbReference type="ChEBI" id="CHEBI:18420"/>
    </ligand>
</feature>
<keyword evidence="10 17" id="KW-1133">Transmembrane helix</keyword>
<dbReference type="SUPFAM" id="SSF81665">
    <property type="entry name" value="Calcium ATPase, transmembrane domain M"/>
    <property type="match status" value="1"/>
</dbReference>
<evidence type="ECO:0000256" key="16">
    <source>
        <dbReference type="PIRSR" id="PIRSR606539-3"/>
    </source>
</evidence>
<evidence type="ECO:0000256" key="11">
    <source>
        <dbReference type="ARBA" id="ARBA00023136"/>
    </source>
</evidence>
<keyword evidence="22" id="KW-1185">Reference proteome</keyword>
<evidence type="ECO:0000256" key="12">
    <source>
        <dbReference type="ARBA" id="ARBA00034036"/>
    </source>
</evidence>